<dbReference type="Gramene" id="QL04p079914:mrna">
    <property type="protein sequence ID" value="QL04p079914:mrna"/>
    <property type="gene ID" value="QL04p079914"/>
</dbReference>
<dbReference type="AlphaFoldDB" id="A0A7N2LJF8"/>
<dbReference type="PANTHER" id="PTHR14428">
    <property type="entry name" value="NUCLEOLAR COMPLEX PROTEIN 3"/>
    <property type="match status" value="1"/>
</dbReference>
<name>A0A7N2LJF8_QUELO</name>
<dbReference type="GO" id="GO:0006270">
    <property type="term" value="P:DNA replication initiation"/>
    <property type="evidence" value="ECO:0007669"/>
    <property type="project" value="TreeGrafter"/>
</dbReference>
<evidence type="ECO:0000313" key="2">
    <source>
        <dbReference type="Proteomes" id="UP000594261"/>
    </source>
</evidence>
<accession>A0A7N2LJF8</accession>
<dbReference type="PANTHER" id="PTHR14428:SF5">
    <property type="entry name" value="NUCLEOLAR COMPLEX PROTEIN 3 HOMOLOG"/>
    <property type="match status" value="1"/>
</dbReference>
<proteinExistence type="predicted"/>
<keyword evidence="2" id="KW-1185">Reference proteome</keyword>
<sequence length="282" mass="31952">MGKKKSEKIILPPELQPEIPDEEVEVSDDDLQFVQHNRQYALRFSRLDTQSITKSAYLQWLIMLEKKSSFQHVAIHCICTLLDAVPHFNFQESLLGVIVRNIGSSDDVIRSFSPWDATHFILEKLSLKSLWNEKDADGNTVLHHHSNSSKLIPQVMNDLRVDKMAFIRQNLDAFDVTLTSEEIGIGKFLYLRKITFVNLCQSKRVFRRVVKVKGKNKIVKTVDIIEEKFMSKVEKAAKAHLVVAALIANACDLCSSSSSSPSLLPDLLCFPAHVFKLLCLSS</sequence>
<dbReference type="InParanoid" id="A0A7N2LJF8"/>
<dbReference type="EMBL" id="LRBV02000004">
    <property type="status" value="NOT_ANNOTATED_CDS"/>
    <property type="molecule type" value="Genomic_DNA"/>
</dbReference>
<protein>
    <submittedName>
        <fullName evidence="1">Uncharacterized protein</fullName>
    </submittedName>
</protein>
<reference evidence="1" key="2">
    <citation type="submission" date="2021-01" db="UniProtKB">
        <authorList>
            <consortium name="EnsemblPlants"/>
        </authorList>
    </citation>
    <scope>IDENTIFICATION</scope>
</reference>
<dbReference type="InterPro" id="IPR016903">
    <property type="entry name" value="Nucleolar_cplx-assoc_3"/>
</dbReference>
<organism evidence="1 2">
    <name type="scientific">Quercus lobata</name>
    <name type="common">Valley oak</name>
    <dbReference type="NCBI Taxonomy" id="97700"/>
    <lineage>
        <taxon>Eukaryota</taxon>
        <taxon>Viridiplantae</taxon>
        <taxon>Streptophyta</taxon>
        <taxon>Embryophyta</taxon>
        <taxon>Tracheophyta</taxon>
        <taxon>Spermatophyta</taxon>
        <taxon>Magnoliopsida</taxon>
        <taxon>eudicotyledons</taxon>
        <taxon>Gunneridae</taxon>
        <taxon>Pentapetalae</taxon>
        <taxon>rosids</taxon>
        <taxon>fabids</taxon>
        <taxon>Fagales</taxon>
        <taxon>Fagaceae</taxon>
        <taxon>Quercus</taxon>
    </lineage>
</organism>
<dbReference type="GO" id="GO:0005730">
    <property type="term" value="C:nucleolus"/>
    <property type="evidence" value="ECO:0007669"/>
    <property type="project" value="TreeGrafter"/>
</dbReference>
<reference evidence="1 2" key="1">
    <citation type="journal article" date="2016" name="G3 (Bethesda)">
        <title>First Draft Assembly and Annotation of the Genome of a California Endemic Oak Quercus lobata Nee (Fagaceae).</title>
        <authorList>
            <person name="Sork V.L."/>
            <person name="Fitz-Gibbon S.T."/>
            <person name="Puiu D."/>
            <person name="Crepeau M."/>
            <person name="Gugger P.F."/>
            <person name="Sherman R."/>
            <person name="Stevens K."/>
            <person name="Langley C.H."/>
            <person name="Pellegrini M."/>
            <person name="Salzberg S.L."/>
        </authorList>
    </citation>
    <scope>NUCLEOTIDE SEQUENCE [LARGE SCALE GENOMIC DNA]</scope>
    <source>
        <strain evidence="1 2">cv. SW786</strain>
    </source>
</reference>
<evidence type="ECO:0000313" key="1">
    <source>
        <dbReference type="EnsemblPlants" id="QL04p079914:mrna"/>
    </source>
</evidence>
<dbReference type="Proteomes" id="UP000594261">
    <property type="component" value="Chromosome 4"/>
</dbReference>
<dbReference type="EnsemblPlants" id="QL04p079914:mrna">
    <property type="protein sequence ID" value="QL04p079914:mrna"/>
    <property type="gene ID" value="QL04p079914"/>
</dbReference>
<dbReference type="GO" id="GO:0003682">
    <property type="term" value="F:chromatin binding"/>
    <property type="evidence" value="ECO:0007669"/>
    <property type="project" value="TreeGrafter"/>
</dbReference>